<dbReference type="GeneID" id="111573069"/>
<dbReference type="InterPro" id="IPR025252">
    <property type="entry name" value="DUF4200"/>
</dbReference>
<keyword evidence="1 2" id="KW-0175">Coiled coil</keyword>
<evidence type="ECO:0000259" key="4">
    <source>
        <dbReference type="Pfam" id="PF13863"/>
    </source>
</evidence>
<dbReference type="PANTHER" id="PTHR21683:SF3">
    <property type="entry name" value="CILIA AND FLAGELLA ASSOCIATED PROTEIN 100"/>
    <property type="match status" value="1"/>
</dbReference>
<dbReference type="RefSeq" id="XP_054872315.1">
    <property type="nucleotide sequence ID" value="XM_055016340.1"/>
</dbReference>
<evidence type="ECO:0000256" key="2">
    <source>
        <dbReference type="SAM" id="Coils"/>
    </source>
</evidence>
<feature type="coiled-coil region" evidence="2">
    <location>
        <begin position="81"/>
        <end position="108"/>
    </location>
</feature>
<dbReference type="Pfam" id="PF13863">
    <property type="entry name" value="DUF4200"/>
    <property type="match status" value="1"/>
</dbReference>
<name>A0AAQ5X860_AMPOC</name>
<dbReference type="GO" id="GO:0005856">
    <property type="term" value="C:cytoskeleton"/>
    <property type="evidence" value="ECO:0007669"/>
    <property type="project" value="UniProtKB-ARBA"/>
</dbReference>
<evidence type="ECO:0000256" key="3">
    <source>
        <dbReference type="SAM" id="MobiDB-lite"/>
    </source>
</evidence>
<reference evidence="5" key="3">
    <citation type="submission" date="2025-09" db="UniProtKB">
        <authorList>
            <consortium name="Ensembl"/>
        </authorList>
    </citation>
    <scope>IDENTIFICATION</scope>
</reference>
<feature type="region of interest" description="Disordered" evidence="3">
    <location>
        <begin position="594"/>
        <end position="615"/>
    </location>
</feature>
<dbReference type="Ensembl" id="ENSAOCT00000054999.1">
    <property type="protein sequence ID" value="ENSAOCP00000035585.1"/>
    <property type="gene ID" value="ENSAOCG00000027064.1"/>
</dbReference>
<feature type="compositionally biased region" description="Polar residues" evidence="3">
    <location>
        <begin position="315"/>
        <end position="331"/>
    </location>
</feature>
<accession>A0AAQ5X860</accession>
<dbReference type="PANTHER" id="PTHR21683">
    <property type="entry name" value="COILED-COIL DOMAIN-CONTAINING PROTEIN 42 LIKE-2-LIKE-RELATED"/>
    <property type="match status" value="1"/>
</dbReference>
<evidence type="ECO:0000313" key="6">
    <source>
        <dbReference type="Proteomes" id="UP001501940"/>
    </source>
</evidence>
<evidence type="ECO:0000256" key="1">
    <source>
        <dbReference type="ARBA" id="ARBA00023054"/>
    </source>
</evidence>
<dbReference type="RefSeq" id="XP_054872314.1">
    <property type="nucleotide sequence ID" value="XM_055016339.1"/>
</dbReference>
<sequence length="615" mass="71465">MSTPQPKGKEMFSGILAMSETDNSAKLQKAGMRKKRTQLSPFKVPDSNSIFLLSVNERGDQKEERRKFLALPIDEKTTHAVRMMAKLKNELVGELEEEEEEEGNEQMKDLKQIRSKTVLPKQTAGRHELKIKRENIAKGSKYDLISMERQKAVLELSLITKRSEILRMDKAIAKEERQLKQLEKTIERDNLNFEEFLRENEKKSVEARTLFEKEAKLKQERNTEIKKLTAEMGTIKSEIAKFEEILIDYKRYKELLFKLSPPEWQEAQKTKKTKVLSGKDAQHNQNLEPEEMADENSKLSPNLELKVSGPGRELPSTTETGPSSAHSGTLQRTRRKPTHAQGEHANSMQKDPRKAGTQTRDLLAARVTNSKLDSDGLEYEDEPELYFTDPQQLLDLMTELTEQNLSLIQNSARVEEKLEELKQFMETTRRKIEKDEEQIALQINDMNQRIDKEKARGAKLKQKVQLHVSLNTEDQDMMMDALGERVAEVHRSCVDDRMTNLSTLEKLANIEYHMSLLLQGLESIPEEKLELMKKIKDSEKRTRQREEKLREQREKQQERMRRYLERSLADSKKITGRKLMPRYMPVAQKVKVSNEDNIPAEDELHEYLFGTEDTE</sequence>
<feature type="coiled-coil region" evidence="2">
    <location>
        <begin position="165"/>
        <end position="199"/>
    </location>
</feature>
<feature type="region of interest" description="Disordered" evidence="3">
    <location>
        <begin position="266"/>
        <end position="358"/>
    </location>
</feature>
<reference evidence="5" key="2">
    <citation type="submission" date="2025-08" db="UniProtKB">
        <authorList>
            <consortium name="Ensembl"/>
        </authorList>
    </citation>
    <scope>IDENTIFICATION</scope>
</reference>
<dbReference type="AlphaFoldDB" id="A0AAQ5X860"/>
<feature type="domain" description="DUF4200" evidence="4">
    <location>
        <begin position="144"/>
        <end position="261"/>
    </location>
</feature>
<gene>
    <name evidence="5" type="primary">CFAP100</name>
</gene>
<dbReference type="GeneTree" id="ENSGT00940000153110"/>
<keyword evidence="6" id="KW-1185">Reference proteome</keyword>
<feature type="region of interest" description="Disordered" evidence="3">
    <location>
        <begin position="538"/>
        <end position="567"/>
    </location>
</feature>
<organism evidence="5 6">
    <name type="scientific">Amphiprion ocellaris</name>
    <name type="common">Clown anemonefish</name>
    <dbReference type="NCBI Taxonomy" id="80972"/>
    <lineage>
        <taxon>Eukaryota</taxon>
        <taxon>Metazoa</taxon>
        <taxon>Chordata</taxon>
        <taxon>Craniata</taxon>
        <taxon>Vertebrata</taxon>
        <taxon>Euteleostomi</taxon>
        <taxon>Actinopterygii</taxon>
        <taxon>Neopterygii</taxon>
        <taxon>Teleostei</taxon>
        <taxon>Neoteleostei</taxon>
        <taxon>Acanthomorphata</taxon>
        <taxon>Ovalentaria</taxon>
        <taxon>Pomacentridae</taxon>
        <taxon>Amphiprion</taxon>
    </lineage>
</organism>
<reference evidence="5 6" key="1">
    <citation type="submission" date="2022-01" db="EMBL/GenBank/DDBJ databases">
        <title>A chromosome-scale genome assembly of the false clownfish, Amphiprion ocellaris.</title>
        <authorList>
            <person name="Ryu T."/>
        </authorList>
    </citation>
    <scope>NUCLEOTIDE SEQUENCE [LARGE SCALE GENOMIC DNA]</scope>
</reference>
<feature type="coiled-coil region" evidence="2">
    <location>
        <begin position="397"/>
        <end position="463"/>
    </location>
</feature>
<dbReference type="Proteomes" id="UP001501940">
    <property type="component" value="Chromosome 13"/>
</dbReference>
<dbReference type="InterPro" id="IPR051147">
    <property type="entry name" value="CFAP_domain-containing"/>
</dbReference>
<evidence type="ECO:0000313" key="5">
    <source>
        <dbReference type="Ensembl" id="ENSAOCP00000035585.1"/>
    </source>
</evidence>
<protein>
    <recommendedName>
        <fullName evidence="4">DUF4200 domain-containing protein</fullName>
    </recommendedName>
</protein>
<proteinExistence type="predicted"/>